<dbReference type="InterPro" id="IPR051121">
    <property type="entry name" value="FAH"/>
</dbReference>
<dbReference type="InterPro" id="IPR011234">
    <property type="entry name" value="Fumarylacetoacetase-like_C"/>
</dbReference>
<dbReference type="SUPFAM" id="SSF56529">
    <property type="entry name" value="FAH"/>
    <property type="match status" value="1"/>
</dbReference>
<evidence type="ECO:0000259" key="3">
    <source>
        <dbReference type="Pfam" id="PF01557"/>
    </source>
</evidence>
<dbReference type="PANTHER" id="PTHR42796:SF4">
    <property type="entry name" value="FUMARYLACETOACETATE HYDROLASE DOMAIN-CONTAINING PROTEIN 2A"/>
    <property type="match status" value="1"/>
</dbReference>
<keyword evidence="2" id="KW-0479">Metal-binding</keyword>
<dbReference type="Pfam" id="PF01557">
    <property type="entry name" value="FAA_hydrolase"/>
    <property type="match status" value="1"/>
</dbReference>
<feature type="domain" description="Fumarylacetoacetase-like C-terminal" evidence="3">
    <location>
        <begin position="78"/>
        <end position="283"/>
    </location>
</feature>
<keyword evidence="4" id="KW-0378">Hydrolase</keyword>
<dbReference type="PANTHER" id="PTHR42796">
    <property type="entry name" value="FUMARYLACETOACETATE HYDROLASE DOMAIN-CONTAINING PROTEIN 2A-RELATED"/>
    <property type="match status" value="1"/>
</dbReference>
<dbReference type="GO" id="GO:0046872">
    <property type="term" value="F:metal ion binding"/>
    <property type="evidence" value="ECO:0007669"/>
    <property type="project" value="UniProtKB-KW"/>
</dbReference>
<dbReference type="GO" id="GO:0019752">
    <property type="term" value="P:carboxylic acid metabolic process"/>
    <property type="evidence" value="ECO:0007669"/>
    <property type="project" value="UniProtKB-ARBA"/>
</dbReference>
<protein>
    <submittedName>
        <fullName evidence="4">Fumarylacetoacetate hydrolase family protein</fullName>
    </submittedName>
</protein>
<evidence type="ECO:0000256" key="2">
    <source>
        <dbReference type="ARBA" id="ARBA00022723"/>
    </source>
</evidence>
<proteinExistence type="inferred from homology"/>
<sequence>MRIASIIVNGTQTLAVRRAEGMLDVAALAPEMPRSLTALLALGESALRELETRAKNAPASARIQGTWDYLPPVDATTKVLCLGLNYRDHAAEAAYDAPQFPVVFARFFSSFVGHEQPMILPACSPMFDWEAELAVVIGRRARGVTRERALDYVAGYTLFNDGSVRDRQKRTHQWTLGKNFDRTGPMGPEIVTSDELPPGAQGLRIQMRVNGEIMQDANTRDMIFDVQDAIVAISEAMTLEPGDVIAMGTPSGVGAARTPPRFLKAGDVCEVEVERVGILRNLVTNEANEASENGGK</sequence>
<accession>A0A0K1PL75</accession>
<dbReference type="RefSeq" id="WP_146645903.1">
    <property type="nucleotide sequence ID" value="NZ_CP012333.1"/>
</dbReference>
<dbReference type="GO" id="GO:0016787">
    <property type="term" value="F:hydrolase activity"/>
    <property type="evidence" value="ECO:0007669"/>
    <property type="project" value="UniProtKB-KW"/>
</dbReference>
<comment type="similarity">
    <text evidence="1">Belongs to the FAH family.</text>
</comment>
<reference evidence="4 5" key="1">
    <citation type="submission" date="2015-08" db="EMBL/GenBank/DDBJ databases">
        <authorList>
            <person name="Babu N.S."/>
            <person name="Beckwith C.J."/>
            <person name="Beseler K.G."/>
            <person name="Brison A."/>
            <person name="Carone J.V."/>
            <person name="Caskin T.P."/>
            <person name="Diamond M."/>
            <person name="Durham M.E."/>
            <person name="Foxe J.M."/>
            <person name="Go M."/>
            <person name="Henderson B.A."/>
            <person name="Jones I.B."/>
            <person name="McGettigan J.A."/>
            <person name="Micheletti S.J."/>
            <person name="Nasrallah M.E."/>
            <person name="Ortiz D."/>
            <person name="Piller C.R."/>
            <person name="Privatt S.R."/>
            <person name="Schneider S.L."/>
            <person name="Sharp S."/>
            <person name="Smith T.C."/>
            <person name="Stanton J.D."/>
            <person name="Ullery H.E."/>
            <person name="Wilson R.J."/>
            <person name="Serrano M.G."/>
            <person name="Buck G."/>
            <person name="Lee V."/>
            <person name="Wang Y."/>
            <person name="Carvalho R."/>
            <person name="Voegtly L."/>
            <person name="Shi R."/>
            <person name="Duckworth R."/>
            <person name="Johnson A."/>
            <person name="Loviza R."/>
            <person name="Walstead R."/>
            <person name="Shah Z."/>
            <person name="Kiflezghi M."/>
            <person name="Wade K."/>
            <person name="Ball S.L."/>
            <person name="Bradley K.W."/>
            <person name="Asai D.J."/>
            <person name="Bowman C.A."/>
            <person name="Russell D.A."/>
            <person name="Pope W.H."/>
            <person name="Jacobs-Sera D."/>
            <person name="Hendrix R.W."/>
            <person name="Hatfull G.F."/>
        </authorList>
    </citation>
    <scope>NUCLEOTIDE SEQUENCE [LARGE SCALE GENOMIC DNA]</scope>
    <source>
        <strain evidence="4 5">DSM 27648</strain>
    </source>
</reference>
<dbReference type="Gene3D" id="3.90.850.10">
    <property type="entry name" value="Fumarylacetoacetase-like, C-terminal domain"/>
    <property type="match status" value="1"/>
</dbReference>
<dbReference type="AlphaFoldDB" id="A0A0K1PL75"/>
<dbReference type="OrthoDB" id="5197601at2"/>
<evidence type="ECO:0000256" key="1">
    <source>
        <dbReference type="ARBA" id="ARBA00010211"/>
    </source>
</evidence>
<dbReference type="EMBL" id="CP012333">
    <property type="protein sequence ID" value="AKU94283.1"/>
    <property type="molecule type" value="Genomic_DNA"/>
</dbReference>
<evidence type="ECO:0000313" key="5">
    <source>
        <dbReference type="Proteomes" id="UP000064967"/>
    </source>
</evidence>
<evidence type="ECO:0000313" key="4">
    <source>
        <dbReference type="EMBL" id="AKU94283.1"/>
    </source>
</evidence>
<dbReference type="FunFam" id="3.90.850.10:FF:000002">
    <property type="entry name" value="2-hydroxyhepta-2,4-diene-1,7-dioate isomerase"/>
    <property type="match status" value="1"/>
</dbReference>
<dbReference type="Proteomes" id="UP000064967">
    <property type="component" value="Chromosome"/>
</dbReference>
<keyword evidence="5" id="KW-1185">Reference proteome</keyword>
<name>A0A0K1PL75_9BACT</name>
<dbReference type="InterPro" id="IPR036663">
    <property type="entry name" value="Fumarylacetoacetase_C_sf"/>
</dbReference>
<organism evidence="4 5">
    <name type="scientific">Labilithrix luteola</name>
    <dbReference type="NCBI Taxonomy" id="1391654"/>
    <lineage>
        <taxon>Bacteria</taxon>
        <taxon>Pseudomonadati</taxon>
        <taxon>Myxococcota</taxon>
        <taxon>Polyangia</taxon>
        <taxon>Polyangiales</taxon>
        <taxon>Labilitrichaceae</taxon>
        <taxon>Labilithrix</taxon>
    </lineage>
</organism>
<dbReference type="PATRIC" id="fig|1391654.3.peg.960"/>
<dbReference type="STRING" id="1391654.AKJ09_00947"/>
<gene>
    <name evidence="4" type="ORF">AKJ09_00947</name>
</gene>
<dbReference type="GO" id="GO:0016853">
    <property type="term" value="F:isomerase activity"/>
    <property type="evidence" value="ECO:0007669"/>
    <property type="project" value="UniProtKB-ARBA"/>
</dbReference>
<dbReference type="KEGG" id="llu:AKJ09_00947"/>